<name>E1ZDN7_CHLVA</name>
<dbReference type="Gene3D" id="3.40.50.300">
    <property type="entry name" value="P-loop containing nucleotide triphosphate hydrolases"/>
    <property type="match status" value="1"/>
</dbReference>
<dbReference type="InParanoid" id="E1ZDN7"/>
<dbReference type="Proteomes" id="UP000008141">
    <property type="component" value="Unassembled WGS sequence"/>
</dbReference>
<dbReference type="SMART" id="SM00382">
    <property type="entry name" value="AAA"/>
    <property type="match status" value="1"/>
</dbReference>
<evidence type="ECO:0000256" key="3">
    <source>
        <dbReference type="ARBA" id="ARBA00022840"/>
    </source>
</evidence>
<protein>
    <recommendedName>
        <fullName evidence="6">ABC transporter domain-containing protein</fullName>
    </recommendedName>
</protein>
<dbReference type="GO" id="GO:0009941">
    <property type="term" value="C:chloroplast envelope"/>
    <property type="evidence" value="ECO:0007669"/>
    <property type="project" value="TreeGrafter"/>
</dbReference>
<sequence length="607" mass="64545">MAIHNHCCIHSKAGSMSTKLVRQQLNSVLRRSIDKQQEQQQRGEGKRKKQGRRKRKQQQPEESVAEKQQQLLAQNLKYFAKTTSASGKAQDLVAQLLTKRGFQPRPRKQQQEEQQQQQQQQAQEAEDDYDDLADLVQAAAGSGNPEAPQQQENFADVMNSILQSVLAMQQQEAAARPSGAHLHVDALGFQPPGAPEPLLTSVSLTLPPNQLGLVFGRSGAGKTTLLHLVAGLAQQNSGTVSFSGLPPAGMLAAAVAGGGRGGSAAAGLGSEERMASAGLVFQFPERHFIGNTLSSELVVGWPVAPEAFAERQALSLRTHEVLAAVGLRGLPLDAPLANLSDGYKRRVALAVQLVRRPRLLLLDEPLAGLDWRTRGELLLLLAALKRECTMLVVSHDLRELAPLVDAAWEMRPGGRLQAADVAALPMLFSRRRTHSVDYSQQPGLVPGECDDEMASTPVISAASSLIGHHLADRAPSGPGAGPGPGSSAAGSPLSGGGGAMMRSQSAAKDLFVAQADAVMAHAQVQSLQSALRKEQEEVVRLREALQRMTAERDRLLGELAQGGDSAPLFLMDSPHLPPGGGPAPGRGPAAAQQPQQPGAGLRGLRLR</sequence>
<keyword evidence="2" id="KW-0547">Nucleotide-binding</keyword>
<feature type="compositionally biased region" description="Basic and acidic residues" evidence="5">
    <location>
        <begin position="31"/>
        <end position="44"/>
    </location>
</feature>
<dbReference type="InterPro" id="IPR050095">
    <property type="entry name" value="ECF_ABC_transporter_ATP-bd"/>
</dbReference>
<dbReference type="GO" id="GO:0005524">
    <property type="term" value="F:ATP binding"/>
    <property type="evidence" value="ECO:0007669"/>
    <property type="project" value="UniProtKB-KW"/>
</dbReference>
<evidence type="ECO:0000313" key="8">
    <source>
        <dbReference type="Proteomes" id="UP000008141"/>
    </source>
</evidence>
<dbReference type="InterPro" id="IPR003593">
    <property type="entry name" value="AAA+_ATPase"/>
</dbReference>
<dbReference type="GO" id="GO:0042626">
    <property type="term" value="F:ATPase-coupled transmembrane transporter activity"/>
    <property type="evidence" value="ECO:0007669"/>
    <property type="project" value="TreeGrafter"/>
</dbReference>
<dbReference type="eggNOG" id="KOG0055">
    <property type="taxonomic scope" value="Eukaryota"/>
</dbReference>
<evidence type="ECO:0000259" key="6">
    <source>
        <dbReference type="PROSITE" id="PS50893"/>
    </source>
</evidence>
<evidence type="ECO:0000256" key="1">
    <source>
        <dbReference type="ARBA" id="ARBA00022448"/>
    </source>
</evidence>
<feature type="region of interest" description="Disordered" evidence="5">
    <location>
        <begin position="564"/>
        <end position="607"/>
    </location>
</feature>
<dbReference type="InterPro" id="IPR003439">
    <property type="entry name" value="ABC_transporter-like_ATP-bd"/>
</dbReference>
<feature type="domain" description="ABC transporter" evidence="6">
    <location>
        <begin position="182"/>
        <end position="437"/>
    </location>
</feature>
<keyword evidence="4" id="KW-0175">Coiled coil</keyword>
<keyword evidence="8" id="KW-1185">Reference proteome</keyword>
<feature type="region of interest" description="Disordered" evidence="5">
    <location>
        <begin position="103"/>
        <end position="128"/>
    </location>
</feature>
<organism evidence="8">
    <name type="scientific">Chlorella variabilis</name>
    <name type="common">Green alga</name>
    <dbReference type="NCBI Taxonomy" id="554065"/>
    <lineage>
        <taxon>Eukaryota</taxon>
        <taxon>Viridiplantae</taxon>
        <taxon>Chlorophyta</taxon>
        <taxon>core chlorophytes</taxon>
        <taxon>Trebouxiophyceae</taxon>
        <taxon>Chlorellales</taxon>
        <taxon>Chlorellaceae</taxon>
        <taxon>Chlorella clade</taxon>
        <taxon>Chlorella</taxon>
    </lineage>
</organism>
<accession>E1ZDN7</accession>
<dbReference type="AlphaFoldDB" id="E1ZDN7"/>
<dbReference type="RefSeq" id="XP_005847995.1">
    <property type="nucleotide sequence ID" value="XM_005847933.1"/>
</dbReference>
<gene>
    <name evidence="7" type="ORF">CHLNCDRAFT_57782</name>
</gene>
<keyword evidence="1" id="KW-0813">Transport</keyword>
<dbReference type="OrthoDB" id="10255969at2759"/>
<evidence type="ECO:0000256" key="5">
    <source>
        <dbReference type="SAM" id="MobiDB-lite"/>
    </source>
</evidence>
<reference evidence="7 8" key="1">
    <citation type="journal article" date="2010" name="Plant Cell">
        <title>The Chlorella variabilis NC64A genome reveals adaptation to photosymbiosis, coevolution with viruses, and cryptic sex.</title>
        <authorList>
            <person name="Blanc G."/>
            <person name="Duncan G."/>
            <person name="Agarkova I."/>
            <person name="Borodovsky M."/>
            <person name="Gurnon J."/>
            <person name="Kuo A."/>
            <person name="Lindquist E."/>
            <person name="Lucas S."/>
            <person name="Pangilinan J."/>
            <person name="Polle J."/>
            <person name="Salamov A."/>
            <person name="Terry A."/>
            <person name="Yamada T."/>
            <person name="Dunigan D.D."/>
            <person name="Grigoriev I.V."/>
            <person name="Claverie J.M."/>
            <person name="Van Etten J.L."/>
        </authorList>
    </citation>
    <scope>NUCLEOTIDE SEQUENCE [LARGE SCALE GENOMIC DNA]</scope>
    <source>
        <strain evidence="7 8">NC64A</strain>
    </source>
</reference>
<dbReference type="PANTHER" id="PTHR43553:SF1">
    <property type="entry name" value="ABC TRANSPORTER I FAMILY MEMBER 11, CHLOROPLASTIC"/>
    <property type="match status" value="1"/>
</dbReference>
<dbReference type="PANTHER" id="PTHR43553">
    <property type="entry name" value="HEAVY METAL TRANSPORTER"/>
    <property type="match status" value="1"/>
</dbReference>
<feature type="region of interest" description="Disordered" evidence="5">
    <location>
        <begin position="470"/>
        <end position="501"/>
    </location>
</feature>
<dbReference type="GeneID" id="17355382"/>
<evidence type="ECO:0000256" key="4">
    <source>
        <dbReference type="SAM" id="Coils"/>
    </source>
</evidence>
<feature type="compositionally biased region" description="Low complexity" evidence="5">
    <location>
        <begin position="112"/>
        <end position="123"/>
    </location>
</feature>
<dbReference type="PROSITE" id="PS50893">
    <property type="entry name" value="ABC_TRANSPORTER_2"/>
    <property type="match status" value="1"/>
</dbReference>
<feature type="compositionally biased region" description="Low complexity" evidence="5">
    <location>
        <begin position="586"/>
        <end position="599"/>
    </location>
</feature>
<dbReference type="GO" id="GO:0016887">
    <property type="term" value="F:ATP hydrolysis activity"/>
    <property type="evidence" value="ECO:0007669"/>
    <property type="project" value="InterPro"/>
</dbReference>
<feature type="region of interest" description="Disordered" evidence="5">
    <location>
        <begin position="31"/>
        <end position="67"/>
    </location>
</feature>
<proteinExistence type="predicted"/>
<dbReference type="EMBL" id="GL433843">
    <property type="protein sequence ID" value="EFN55893.1"/>
    <property type="molecule type" value="Genomic_DNA"/>
</dbReference>
<keyword evidence="3" id="KW-0067">ATP-binding</keyword>
<dbReference type="KEGG" id="cvr:CHLNCDRAFT_57782"/>
<feature type="compositionally biased region" description="Basic residues" evidence="5">
    <location>
        <begin position="45"/>
        <end position="57"/>
    </location>
</feature>
<evidence type="ECO:0000313" key="7">
    <source>
        <dbReference type="EMBL" id="EFN55893.1"/>
    </source>
</evidence>
<dbReference type="SUPFAM" id="SSF52540">
    <property type="entry name" value="P-loop containing nucleoside triphosphate hydrolases"/>
    <property type="match status" value="1"/>
</dbReference>
<feature type="coiled-coil region" evidence="4">
    <location>
        <begin position="524"/>
        <end position="558"/>
    </location>
</feature>
<dbReference type="Pfam" id="PF00005">
    <property type="entry name" value="ABC_tran"/>
    <property type="match status" value="1"/>
</dbReference>
<dbReference type="InterPro" id="IPR027417">
    <property type="entry name" value="P-loop_NTPase"/>
</dbReference>
<evidence type="ECO:0000256" key="2">
    <source>
        <dbReference type="ARBA" id="ARBA00022741"/>
    </source>
</evidence>